<dbReference type="Proteomes" id="UP000034894">
    <property type="component" value="Unassembled WGS sequence"/>
</dbReference>
<proteinExistence type="predicted"/>
<accession>A0A0G1FR46</accession>
<protein>
    <submittedName>
        <fullName evidence="1">Uncharacterized protein</fullName>
    </submittedName>
</protein>
<organism evidence="1 2">
    <name type="scientific">Candidatus Gottesmanbacteria bacterium GW2011_GWA2_43_14</name>
    <dbReference type="NCBI Taxonomy" id="1618443"/>
    <lineage>
        <taxon>Bacteria</taxon>
        <taxon>Candidatus Gottesmaniibacteriota</taxon>
    </lineage>
</organism>
<dbReference type="AlphaFoldDB" id="A0A0G1FR46"/>
<name>A0A0G1FR46_9BACT</name>
<evidence type="ECO:0000313" key="1">
    <source>
        <dbReference type="EMBL" id="KKS97506.1"/>
    </source>
</evidence>
<reference evidence="1 2" key="1">
    <citation type="journal article" date="2015" name="Nature">
        <title>rRNA introns, odd ribosomes, and small enigmatic genomes across a large radiation of phyla.</title>
        <authorList>
            <person name="Brown C.T."/>
            <person name="Hug L.A."/>
            <person name="Thomas B.C."/>
            <person name="Sharon I."/>
            <person name="Castelle C.J."/>
            <person name="Singh A."/>
            <person name="Wilkins M.J."/>
            <person name="Williams K.H."/>
            <person name="Banfield J.F."/>
        </authorList>
    </citation>
    <scope>NUCLEOTIDE SEQUENCE [LARGE SCALE GENOMIC DNA]</scope>
</reference>
<evidence type="ECO:0000313" key="2">
    <source>
        <dbReference type="Proteomes" id="UP000034894"/>
    </source>
</evidence>
<dbReference type="EMBL" id="LCFP01000008">
    <property type="protein sequence ID" value="KKS97506.1"/>
    <property type="molecule type" value="Genomic_DNA"/>
</dbReference>
<dbReference type="STRING" id="1618443.UV73_C0008G0026"/>
<sequence>MNEVLIPAQPLRLDYNDAFLYVESWKGQDLPSIISSQLQKVNIFREVTDQNERDKLIKDSAHNLAMAYRRQGITTAGELAEKLGLETPEYRQMTVIDEAILSGGIEFFRIDEESESAVNLDEREAGSLLDSMVRVKLQALKKGDPYLYSVQTLRMAMSGFNARVRLAAWKMFKPETLAVQEGDEAGTFWKGADRKINERLAALAGAMVYLSNHDEDRQIRLTVFDKLADLAKNYYDPANEIKYRQLRPLDYLKSALSGEEDQEVLGEKLYKLAELYADKDFSDRLAAVGLYQSNSEAGKQLVSRFQKKARDFINRGSDAYEAFKLISNVYFRAGDNTFYSGLKEYLQEEDFIKAAQKLAEKEKAEGINAEQKKTLRTIIDNFKSRHKKDSLIPGIEEMFIKAKLIERKKAPRTDESFPKT</sequence>
<comment type="caution">
    <text evidence="1">The sequence shown here is derived from an EMBL/GenBank/DDBJ whole genome shotgun (WGS) entry which is preliminary data.</text>
</comment>
<gene>
    <name evidence="1" type="ORF">UV73_C0008G0026</name>
</gene>